<feature type="domain" description="Carbohydrate kinase PfkB" evidence="6">
    <location>
        <begin position="9"/>
        <end position="290"/>
    </location>
</feature>
<proteinExistence type="inferred from homology"/>
<evidence type="ECO:0000313" key="7">
    <source>
        <dbReference type="EMBL" id="SFM46073.1"/>
    </source>
</evidence>
<dbReference type="PANTHER" id="PTHR43085">
    <property type="entry name" value="HEXOKINASE FAMILY MEMBER"/>
    <property type="match status" value="1"/>
</dbReference>
<dbReference type="InterPro" id="IPR029056">
    <property type="entry name" value="Ribokinase-like"/>
</dbReference>
<keyword evidence="2" id="KW-0808">Transferase</keyword>
<dbReference type="InterPro" id="IPR011611">
    <property type="entry name" value="PfkB_dom"/>
</dbReference>
<name>A0A1I4R2D3_9EURY</name>
<dbReference type="GO" id="GO:0016301">
    <property type="term" value="F:kinase activity"/>
    <property type="evidence" value="ECO:0007669"/>
    <property type="project" value="UniProtKB-KW"/>
</dbReference>
<dbReference type="EMBL" id="FOUJ01000002">
    <property type="protein sequence ID" value="SFM46073.1"/>
    <property type="molecule type" value="Genomic_DNA"/>
</dbReference>
<dbReference type="GO" id="GO:0005524">
    <property type="term" value="F:ATP binding"/>
    <property type="evidence" value="ECO:0007669"/>
    <property type="project" value="UniProtKB-KW"/>
</dbReference>
<dbReference type="Proteomes" id="UP000198535">
    <property type="component" value="Unassembled WGS sequence"/>
</dbReference>
<dbReference type="STRING" id="487685.SAMN04488696_1310"/>
<gene>
    <name evidence="7" type="ORF">SAMN04488696_1310</name>
</gene>
<accession>A0A1I4R2D3</accession>
<keyword evidence="8" id="KW-1185">Reference proteome</keyword>
<dbReference type="PROSITE" id="PS00584">
    <property type="entry name" value="PFKB_KINASES_2"/>
    <property type="match status" value="1"/>
</dbReference>
<dbReference type="OrthoDB" id="124714at2157"/>
<dbReference type="InterPro" id="IPR050306">
    <property type="entry name" value="PfkB_Carbo_kinase"/>
</dbReference>
<dbReference type="PANTHER" id="PTHR43085:SF1">
    <property type="entry name" value="PSEUDOURIDINE KINASE-RELATED"/>
    <property type="match status" value="1"/>
</dbReference>
<evidence type="ECO:0000256" key="1">
    <source>
        <dbReference type="ARBA" id="ARBA00010688"/>
    </source>
</evidence>
<evidence type="ECO:0000313" key="8">
    <source>
        <dbReference type="Proteomes" id="UP000198535"/>
    </source>
</evidence>
<dbReference type="InterPro" id="IPR002173">
    <property type="entry name" value="Carboh/pur_kinase_PfkB_CS"/>
</dbReference>
<dbReference type="Gene3D" id="3.40.1190.20">
    <property type="match status" value="1"/>
</dbReference>
<evidence type="ECO:0000256" key="2">
    <source>
        <dbReference type="ARBA" id="ARBA00022679"/>
    </source>
</evidence>
<comment type="similarity">
    <text evidence="1">Belongs to the carbohydrate kinase PfkB family.</text>
</comment>
<dbReference type="Pfam" id="PF00294">
    <property type="entry name" value="PfkB"/>
    <property type="match status" value="1"/>
</dbReference>
<evidence type="ECO:0000256" key="3">
    <source>
        <dbReference type="ARBA" id="ARBA00022741"/>
    </source>
</evidence>
<sequence>MNRVFAISETFYDILIVKGKPIAACPGGSMLNCSVSLGRAGIPVSFISEFAHDKVGDMIHDLLVENNVATKHLFRFHGNSPLALAFLDHRNEATYQFYDEFPQERLIIEIPDFASDDIVMFGSILSVTKETRKELESIIHAAKDAGSTIIYDPNFRRSQLPLLHDIKPMIMKNISYSDIVRASHEDMRMIHGCSNAEEAYGFVLENGCDHLMYTTSSEGVHLKTPLLSKYYKVPTIETVSTVGAGDNFDAGLAYMLYSKGINSINSVSESNWDEIIRMATDFASHVCMSTDNYISNTFASGLKKIEH</sequence>
<dbReference type="RefSeq" id="WP_091934992.1">
    <property type="nucleotide sequence ID" value="NZ_FOUJ01000002.1"/>
</dbReference>
<keyword evidence="3" id="KW-0547">Nucleotide-binding</keyword>
<keyword evidence="5" id="KW-0067">ATP-binding</keyword>
<reference evidence="8" key="1">
    <citation type="submission" date="2016-10" db="EMBL/GenBank/DDBJ databases">
        <authorList>
            <person name="Varghese N."/>
            <person name="Submissions S."/>
        </authorList>
    </citation>
    <scope>NUCLEOTIDE SEQUENCE [LARGE SCALE GENOMIC DNA]</scope>
    <source>
        <strain evidence="8">Mob M</strain>
    </source>
</reference>
<evidence type="ECO:0000256" key="4">
    <source>
        <dbReference type="ARBA" id="ARBA00022777"/>
    </source>
</evidence>
<protein>
    <submittedName>
        <fullName evidence="7">Fructokinase</fullName>
    </submittedName>
</protein>
<keyword evidence="4 7" id="KW-0418">Kinase</keyword>
<evidence type="ECO:0000259" key="6">
    <source>
        <dbReference type="Pfam" id="PF00294"/>
    </source>
</evidence>
<dbReference type="SUPFAM" id="SSF53613">
    <property type="entry name" value="Ribokinase-like"/>
    <property type="match status" value="1"/>
</dbReference>
<evidence type="ECO:0000256" key="5">
    <source>
        <dbReference type="ARBA" id="ARBA00022840"/>
    </source>
</evidence>
<organism evidence="7 8">
    <name type="scientific">Methanolobus profundi</name>
    <dbReference type="NCBI Taxonomy" id="487685"/>
    <lineage>
        <taxon>Archaea</taxon>
        <taxon>Methanobacteriati</taxon>
        <taxon>Methanobacteriota</taxon>
        <taxon>Stenosarchaea group</taxon>
        <taxon>Methanomicrobia</taxon>
        <taxon>Methanosarcinales</taxon>
        <taxon>Methanosarcinaceae</taxon>
        <taxon>Methanolobus</taxon>
    </lineage>
</organism>
<dbReference type="AlphaFoldDB" id="A0A1I4R2D3"/>